<feature type="domain" description="SCP2" evidence="2">
    <location>
        <begin position="61"/>
        <end position="156"/>
    </location>
</feature>
<keyword evidence="4" id="KW-1185">Reference proteome</keyword>
<comment type="function">
    <text evidence="1">Required for O(2)-independent ubiquinone (coenzyme Q) biosynthesis. Likely functions as an accessory factor.</text>
</comment>
<proteinExistence type="inferred from homology"/>
<sequence length="187" mass="20919">MNEFLQSGLRQLAKMGDRVKPVVQQVTRKVRPVEKVAQSTVFALGAVPLSLQNPALSTALNHALQELIDAGELDFLEGRCCEIAVKDRRLRWPLTLRQGRLMLAPGAEVDVRVSATVPAFLNLVSQQVDPDTLFFQRQLSIDGDVELGLYIKNLLDALDDEDLPPLWRRSLLALRQMLAMEQPAETH</sequence>
<keyword evidence="1" id="KW-0831">Ubiquinone biosynthesis</keyword>
<gene>
    <name evidence="1" type="primary">ubiT</name>
    <name evidence="3" type="ORF">MED297_19112</name>
</gene>
<dbReference type="InterPro" id="IPR016830">
    <property type="entry name" value="UbiT"/>
</dbReference>
<dbReference type="InterPro" id="IPR003033">
    <property type="entry name" value="SCP2_sterol-bd_dom"/>
</dbReference>
<evidence type="ECO:0000256" key="1">
    <source>
        <dbReference type="HAMAP-Rule" id="MF_02231"/>
    </source>
</evidence>
<protein>
    <recommendedName>
        <fullName evidence="1">Ubiquinone biosynthesis accessory factor UbiT</fullName>
    </recommendedName>
</protein>
<evidence type="ECO:0000313" key="4">
    <source>
        <dbReference type="Proteomes" id="UP000005953"/>
    </source>
</evidence>
<dbReference type="InterPro" id="IPR036527">
    <property type="entry name" value="SCP2_sterol-bd_dom_sf"/>
</dbReference>
<dbReference type="EMBL" id="AAOE01000043">
    <property type="protein sequence ID" value="EAR07440.1"/>
    <property type="molecule type" value="Genomic_DNA"/>
</dbReference>
<reference evidence="3 4" key="1">
    <citation type="submission" date="2006-02" db="EMBL/GenBank/DDBJ databases">
        <authorList>
            <person name="Pinhassi J."/>
            <person name="Pedros-Alio C."/>
            <person name="Ferriera S."/>
            <person name="Johnson J."/>
            <person name="Kravitz S."/>
            <person name="Halpern A."/>
            <person name="Remington K."/>
            <person name="Beeson K."/>
            <person name="Tran B."/>
            <person name="Rogers Y.-H."/>
            <person name="Friedman R."/>
            <person name="Venter J.C."/>
        </authorList>
    </citation>
    <scope>NUCLEOTIDE SEQUENCE [LARGE SCALE GENOMIC DNA]</scope>
    <source>
        <strain evidence="3 4">MED297</strain>
    </source>
</reference>
<dbReference type="Gene3D" id="3.30.1050.10">
    <property type="entry name" value="SCP2 sterol-binding domain"/>
    <property type="match status" value="1"/>
</dbReference>
<comment type="caution">
    <text evidence="3">The sequence shown here is derived from an EMBL/GenBank/DDBJ whole genome shotgun (WGS) entry which is preliminary data.</text>
</comment>
<dbReference type="UniPathway" id="UPA00232"/>
<dbReference type="HAMAP" id="MF_02231">
    <property type="entry name" value="UbiT"/>
    <property type="match status" value="1"/>
</dbReference>
<dbReference type="Proteomes" id="UP000005953">
    <property type="component" value="Unassembled WGS sequence"/>
</dbReference>
<dbReference type="Pfam" id="PF02036">
    <property type="entry name" value="SCP2"/>
    <property type="match status" value="1"/>
</dbReference>
<dbReference type="RefSeq" id="WP_008044407.1">
    <property type="nucleotide sequence ID" value="NZ_CH724151.1"/>
</dbReference>
<evidence type="ECO:0000313" key="3">
    <source>
        <dbReference type="EMBL" id="EAR07440.1"/>
    </source>
</evidence>
<dbReference type="SUPFAM" id="SSF55718">
    <property type="entry name" value="SCP-like"/>
    <property type="match status" value="1"/>
</dbReference>
<dbReference type="AlphaFoldDB" id="A4BKD5"/>
<name>A4BKD5_9GAMM</name>
<accession>A4BKD5</accession>
<organism evidence="3 4">
    <name type="scientific">Reinekea blandensis MED297</name>
    <dbReference type="NCBI Taxonomy" id="314283"/>
    <lineage>
        <taxon>Bacteria</taxon>
        <taxon>Pseudomonadati</taxon>
        <taxon>Pseudomonadota</taxon>
        <taxon>Gammaproteobacteria</taxon>
        <taxon>Oceanospirillales</taxon>
        <taxon>Saccharospirillaceae</taxon>
        <taxon>Reinekea</taxon>
    </lineage>
</organism>
<evidence type="ECO:0000259" key="2">
    <source>
        <dbReference type="Pfam" id="PF02036"/>
    </source>
</evidence>
<dbReference type="OrthoDB" id="5292463at2"/>
<comment type="pathway">
    <text evidence="1">Cofactor biosynthesis; ubiquinone biosynthesis.</text>
</comment>
<comment type="similarity">
    <text evidence="1">Belongs to the UbiT family.</text>
</comment>
<dbReference type="HOGENOM" id="CLU_111894_0_0_6"/>
<dbReference type="STRING" id="314283.MED297_19112"/>
<dbReference type="GO" id="GO:0006744">
    <property type="term" value="P:ubiquinone biosynthetic process"/>
    <property type="evidence" value="ECO:0007669"/>
    <property type="project" value="UniProtKB-UniRule"/>
</dbReference>